<dbReference type="HOGENOM" id="CLU_142297_2_0_11"/>
<proteinExistence type="predicted"/>
<sequence>MTGFETDLAKIDAGAADFGTFAERAGTIFGDLGGALDALGACWGDDAIGQSFASSHVRPASAALTGVGDLGAGFGGVGDRFTETARTYRAAEDGNSAAFRAV</sequence>
<dbReference type="InterPro" id="IPR036689">
    <property type="entry name" value="ESAT-6-like_sf"/>
</dbReference>
<accession>K0KBG0</accession>
<dbReference type="STRING" id="1179773.BN6_76660"/>
<reference evidence="1 2" key="1">
    <citation type="journal article" date="2012" name="BMC Genomics">
        <title>Complete genome sequence of Saccharothrix espanaensis DSM 44229T and comparison to the other completely sequenced Pseudonocardiaceae.</title>
        <authorList>
            <person name="Strobel T."/>
            <person name="Al-Dilaimi A."/>
            <person name="Blom J."/>
            <person name="Gessner A."/>
            <person name="Kalinowski J."/>
            <person name="Luzhetska M."/>
            <person name="Puhler A."/>
            <person name="Szczepanowski R."/>
            <person name="Bechthold A."/>
            <person name="Ruckert C."/>
        </authorList>
    </citation>
    <scope>NUCLEOTIDE SEQUENCE [LARGE SCALE GENOMIC DNA]</scope>
    <source>
        <strain evidence="2">ATCC 51144 / DSM 44229 / JCM 9112 / NBRC 15066 / NRRL 15764</strain>
    </source>
</reference>
<name>K0KBG0_SACES</name>
<organism evidence="1 2">
    <name type="scientific">Saccharothrix espanaensis (strain ATCC 51144 / DSM 44229 / JCM 9112 / NBRC 15066 / NRRL 15764)</name>
    <dbReference type="NCBI Taxonomy" id="1179773"/>
    <lineage>
        <taxon>Bacteria</taxon>
        <taxon>Bacillati</taxon>
        <taxon>Actinomycetota</taxon>
        <taxon>Actinomycetes</taxon>
        <taxon>Pseudonocardiales</taxon>
        <taxon>Pseudonocardiaceae</taxon>
        <taxon>Saccharothrix</taxon>
    </lineage>
</organism>
<evidence type="ECO:0000313" key="1">
    <source>
        <dbReference type="EMBL" id="CCH34887.1"/>
    </source>
</evidence>
<dbReference type="AlphaFoldDB" id="K0KBG0"/>
<gene>
    <name evidence="1" type="ordered locus">BN6_76660</name>
</gene>
<keyword evidence="2" id="KW-1185">Reference proteome</keyword>
<dbReference type="RefSeq" id="WP_015104996.1">
    <property type="nucleotide sequence ID" value="NC_019673.1"/>
</dbReference>
<protein>
    <submittedName>
        <fullName evidence="1">Uncharacterized protein</fullName>
    </submittedName>
</protein>
<dbReference type="eggNOG" id="ENOG5031SIP">
    <property type="taxonomic scope" value="Bacteria"/>
</dbReference>
<dbReference type="Gene3D" id="1.10.287.1060">
    <property type="entry name" value="ESAT-6-like"/>
    <property type="match status" value="1"/>
</dbReference>
<dbReference type="KEGG" id="sesp:BN6_76660"/>
<dbReference type="PATRIC" id="fig|1179773.3.peg.7740"/>
<evidence type="ECO:0000313" key="2">
    <source>
        <dbReference type="Proteomes" id="UP000006281"/>
    </source>
</evidence>
<dbReference type="Proteomes" id="UP000006281">
    <property type="component" value="Chromosome"/>
</dbReference>
<dbReference type="SUPFAM" id="SSF140453">
    <property type="entry name" value="EsxAB dimer-like"/>
    <property type="match status" value="1"/>
</dbReference>
<dbReference type="EMBL" id="HE804045">
    <property type="protein sequence ID" value="CCH34887.1"/>
    <property type="molecule type" value="Genomic_DNA"/>
</dbReference>
<dbReference type="BioCyc" id="SESP1179773:BN6_RS37055-MONOMER"/>